<evidence type="ECO:0000259" key="15">
    <source>
        <dbReference type="PROSITE" id="PS51462"/>
    </source>
</evidence>
<dbReference type="NCBIfam" id="TIGR00052">
    <property type="entry name" value="nudix-type nucleoside diphosphatase, YffH/AdpP family"/>
    <property type="match status" value="1"/>
</dbReference>
<dbReference type="GO" id="GO:0019144">
    <property type="term" value="F:ADP-sugar diphosphatase activity"/>
    <property type="evidence" value="ECO:0007669"/>
    <property type="project" value="TreeGrafter"/>
</dbReference>
<feature type="binding site" evidence="13">
    <location>
        <position position="111"/>
    </location>
    <ligand>
        <name>Mg(2+)</name>
        <dbReference type="ChEBI" id="CHEBI:18420"/>
        <label>1</label>
    </ligand>
</feature>
<dbReference type="GO" id="GO:0047631">
    <property type="term" value="F:ADP-ribose diphosphatase activity"/>
    <property type="evidence" value="ECO:0007669"/>
    <property type="project" value="UniProtKB-EC"/>
</dbReference>
<dbReference type="GO" id="GO:0006753">
    <property type="term" value="P:nucleoside phosphate metabolic process"/>
    <property type="evidence" value="ECO:0007669"/>
    <property type="project" value="TreeGrafter"/>
</dbReference>
<evidence type="ECO:0000256" key="12">
    <source>
        <dbReference type="ARBA" id="ARBA00049546"/>
    </source>
</evidence>
<dbReference type="GO" id="GO:0046872">
    <property type="term" value="F:metal ion binding"/>
    <property type="evidence" value="ECO:0007669"/>
    <property type="project" value="UniProtKB-KW"/>
</dbReference>
<feature type="binding site" evidence="13">
    <location>
        <position position="107"/>
    </location>
    <ligand>
        <name>Mg(2+)</name>
        <dbReference type="ChEBI" id="CHEBI:18420"/>
        <label>1</label>
    </ligand>
</feature>
<feature type="binding site" evidence="13">
    <location>
        <position position="159"/>
    </location>
    <ligand>
        <name>Mg(2+)</name>
        <dbReference type="ChEBI" id="CHEBI:18420"/>
        <label>1</label>
    </ligand>
</feature>
<dbReference type="InterPro" id="IPR004385">
    <property type="entry name" value="NDP_pyrophosphatase"/>
</dbReference>
<keyword evidence="7 13" id="KW-0460">Magnesium</keyword>
<evidence type="ECO:0000256" key="5">
    <source>
        <dbReference type="ARBA" id="ARBA00022723"/>
    </source>
</evidence>
<dbReference type="GO" id="GO:0005829">
    <property type="term" value="C:cytosol"/>
    <property type="evidence" value="ECO:0007669"/>
    <property type="project" value="TreeGrafter"/>
</dbReference>
<organism evidence="16 17">
    <name type="scientific">Hydrogenovibrio thermophilus</name>
    <dbReference type="NCBI Taxonomy" id="265883"/>
    <lineage>
        <taxon>Bacteria</taxon>
        <taxon>Pseudomonadati</taxon>
        <taxon>Pseudomonadota</taxon>
        <taxon>Gammaproteobacteria</taxon>
        <taxon>Thiotrichales</taxon>
        <taxon>Piscirickettsiaceae</taxon>
        <taxon>Hydrogenovibrio</taxon>
    </lineage>
</organism>
<evidence type="ECO:0000313" key="17">
    <source>
        <dbReference type="Proteomes" id="UP000285478"/>
    </source>
</evidence>
<accession>A0A410H3J6</accession>
<evidence type="ECO:0000256" key="14">
    <source>
        <dbReference type="PIRSR" id="PIRSR604385-3"/>
    </source>
</evidence>
<evidence type="ECO:0000256" key="6">
    <source>
        <dbReference type="ARBA" id="ARBA00022801"/>
    </source>
</evidence>
<dbReference type="KEGG" id="htr:EPV75_07365"/>
<dbReference type="PANTHER" id="PTHR11839:SF5">
    <property type="entry name" value="ADP-RIBOSE PYROPHOSPHATASE"/>
    <property type="match status" value="1"/>
</dbReference>
<dbReference type="InterPro" id="IPR015797">
    <property type="entry name" value="NUDIX_hydrolase-like_dom_sf"/>
</dbReference>
<evidence type="ECO:0000256" key="8">
    <source>
        <dbReference type="ARBA" id="ARBA00025164"/>
    </source>
</evidence>
<dbReference type="RefSeq" id="WP_128384959.1">
    <property type="nucleotide sequence ID" value="NZ_CP035033.1"/>
</dbReference>
<dbReference type="PROSITE" id="PS00893">
    <property type="entry name" value="NUDIX_BOX"/>
    <property type="match status" value="1"/>
</dbReference>
<keyword evidence="17" id="KW-1185">Reference proteome</keyword>
<dbReference type="Pfam" id="PF00293">
    <property type="entry name" value="NUDIX"/>
    <property type="match status" value="1"/>
</dbReference>
<comment type="catalytic activity">
    <reaction evidence="12">
        <text>ADP-D-ribose + H2O = D-ribose 5-phosphate + AMP + 2 H(+)</text>
        <dbReference type="Rhea" id="RHEA:10412"/>
        <dbReference type="ChEBI" id="CHEBI:15377"/>
        <dbReference type="ChEBI" id="CHEBI:15378"/>
        <dbReference type="ChEBI" id="CHEBI:57967"/>
        <dbReference type="ChEBI" id="CHEBI:78346"/>
        <dbReference type="ChEBI" id="CHEBI:456215"/>
        <dbReference type="EC" id="3.6.1.13"/>
    </reaction>
</comment>
<evidence type="ECO:0000256" key="9">
    <source>
        <dbReference type="ARBA" id="ARBA00030162"/>
    </source>
</evidence>
<feature type="binding site" evidence="13">
    <location>
        <position position="91"/>
    </location>
    <ligand>
        <name>Mg(2+)</name>
        <dbReference type="ChEBI" id="CHEBI:18420"/>
        <label>1</label>
    </ligand>
</feature>
<comment type="function">
    <text evidence="8">Acts on ADP-mannose and ADP-glucose as well as ADP-ribose. Prevents glycogen biosynthesis. The reaction catalyzed by this enzyme is a limiting step of the gluconeogenic process.</text>
</comment>
<reference evidence="16 17" key="1">
    <citation type="journal article" date="2018" name="Environ. Microbiol.">
        <title>Genomes of ubiquitous marine and hypersaline Hydrogenovibrio, Thiomicrorhabdus and Thiomicrospira spp. encode a diversity of mechanisms to sustain chemolithoautotrophy in heterogeneous environments.</title>
        <authorList>
            <person name="Scott K.M."/>
            <person name="Williams J."/>
            <person name="Porter C.M.B."/>
            <person name="Russel S."/>
            <person name="Harmer T.L."/>
            <person name="Paul J.H."/>
            <person name="Antonen K.M."/>
            <person name="Bridges M.K."/>
            <person name="Camper G.J."/>
            <person name="Campla C.K."/>
            <person name="Casella L.G."/>
            <person name="Chase E."/>
            <person name="Conrad J.W."/>
            <person name="Cruz M.C."/>
            <person name="Dunlap D.S."/>
            <person name="Duran L."/>
            <person name="Fahsbender E.M."/>
            <person name="Goldsmith D.B."/>
            <person name="Keeley R.F."/>
            <person name="Kondoff M.R."/>
            <person name="Kussy B.I."/>
            <person name="Lane M.K."/>
            <person name="Lawler S."/>
            <person name="Leigh B.A."/>
            <person name="Lewis C."/>
            <person name="Lostal L.M."/>
            <person name="Marking D."/>
            <person name="Mancera P.A."/>
            <person name="McClenthan E.C."/>
            <person name="McIntyre E.A."/>
            <person name="Mine J.A."/>
            <person name="Modi S."/>
            <person name="Moore B.D."/>
            <person name="Morgan W.A."/>
            <person name="Nelson K.M."/>
            <person name="Nguyen K.N."/>
            <person name="Ogburn N."/>
            <person name="Parrino D.G."/>
            <person name="Pedapudi A.D."/>
            <person name="Pelham R.P."/>
            <person name="Preece A.M."/>
            <person name="Rampersad E.A."/>
            <person name="Richardson J.C."/>
            <person name="Rodgers C.M."/>
            <person name="Schaffer B.L."/>
            <person name="Sheridan N.E."/>
            <person name="Solone M.R."/>
            <person name="Staley Z.R."/>
            <person name="Tabuchi M."/>
            <person name="Waide R.J."/>
            <person name="Wanjugi P.W."/>
            <person name="Young S."/>
            <person name="Clum A."/>
            <person name="Daum C."/>
            <person name="Huntemann M."/>
            <person name="Ivanova N."/>
            <person name="Kyrpides N."/>
            <person name="Mikhailova N."/>
            <person name="Palaniappan K."/>
            <person name="Pillay M."/>
            <person name="Reddy T.B.K."/>
            <person name="Shapiro N."/>
            <person name="Stamatis D."/>
            <person name="Varghese N."/>
            <person name="Woyke T."/>
            <person name="Boden R."/>
            <person name="Freyermuth S.K."/>
            <person name="Kerfeld C.A."/>
        </authorList>
    </citation>
    <scope>NUCLEOTIDE SEQUENCE [LARGE SCALE GENOMIC DNA]</scope>
    <source>
        <strain evidence="16 17">JR-2</strain>
    </source>
</reference>
<evidence type="ECO:0000256" key="2">
    <source>
        <dbReference type="ARBA" id="ARBA00007482"/>
    </source>
</evidence>
<dbReference type="EMBL" id="CP035033">
    <property type="protein sequence ID" value="QAB15494.1"/>
    <property type="molecule type" value="Genomic_DNA"/>
</dbReference>
<evidence type="ECO:0000256" key="7">
    <source>
        <dbReference type="ARBA" id="ARBA00022842"/>
    </source>
</evidence>
<evidence type="ECO:0000256" key="3">
    <source>
        <dbReference type="ARBA" id="ARBA00012453"/>
    </source>
</evidence>
<feature type="short sequence motif" description="Nudix box" evidence="14">
    <location>
        <begin position="92"/>
        <end position="114"/>
    </location>
</feature>
<dbReference type="PROSITE" id="PS51462">
    <property type="entry name" value="NUDIX"/>
    <property type="match status" value="1"/>
</dbReference>
<evidence type="ECO:0000256" key="10">
    <source>
        <dbReference type="ARBA" id="ARBA00030308"/>
    </source>
</evidence>
<evidence type="ECO:0000256" key="13">
    <source>
        <dbReference type="PIRSR" id="PIRSR604385-2"/>
    </source>
</evidence>
<evidence type="ECO:0000256" key="1">
    <source>
        <dbReference type="ARBA" id="ARBA00001946"/>
    </source>
</evidence>
<dbReference type="GO" id="GO:0019693">
    <property type="term" value="P:ribose phosphate metabolic process"/>
    <property type="evidence" value="ECO:0007669"/>
    <property type="project" value="TreeGrafter"/>
</dbReference>
<sequence>MADDKRIELKQKQRGYDGFFKIDRLTFRHTLFRGGWTPWIDRELFGRGQAVVVLLYDLAAEKVVLVEQCRAGALTHAMVQNHQAWLIEPVAGMIDEGETKLEACAREAYEEAGVADAEFEFICEFYPSPGGSDEILHLYAAEVDSVALPDHAGQAHEVEDIRLVKMDFETAKGKLMHAEFNVASTIIALQWLFFQKL</sequence>
<keyword evidence="6" id="KW-0378">Hydrolase</keyword>
<feature type="domain" description="Nudix hydrolase" evidence="15">
    <location>
        <begin position="46"/>
        <end position="188"/>
    </location>
</feature>
<dbReference type="InterPro" id="IPR000086">
    <property type="entry name" value="NUDIX_hydrolase_dom"/>
</dbReference>
<dbReference type="PANTHER" id="PTHR11839">
    <property type="entry name" value="UDP/ADP-SUGAR PYROPHOSPHATASE"/>
    <property type="match status" value="1"/>
</dbReference>
<dbReference type="EC" id="3.6.1.13" evidence="3"/>
<comment type="cofactor">
    <cofactor evidence="1 13">
        <name>Mg(2+)</name>
        <dbReference type="ChEBI" id="CHEBI:18420"/>
    </cofactor>
</comment>
<comment type="similarity">
    <text evidence="2">Belongs to the Nudix hydrolase family. NudF subfamily.</text>
</comment>
<dbReference type="Gene3D" id="3.90.79.10">
    <property type="entry name" value="Nucleoside Triphosphate Pyrophosphohydrolase"/>
    <property type="match status" value="1"/>
</dbReference>
<evidence type="ECO:0000313" key="16">
    <source>
        <dbReference type="EMBL" id="QAB15494.1"/>
    </source>
</evidence>
<dbReference type="Proteomes" id="UP000285478">
    <property type="component" value="Chromosome"/>
</dbReference>
<evidence type="ECO:0000256" key="4">
    <source>
        <dbReference type="ARBA" id="ARBA00013297"/>
    </source>
</evidence>
<proteinExistence type="inferred from homology"/>
<keyword evidence="5 13" id="KW-0479">Metal-binding</keyword>
<dbReference type="CDD" id="cd24155">
    <property type="entry name" value="NUDIX_ADPRase"/>
    <property type="match status" value="1"/>
</dbReference>
<dbReference type="InterPro" id="IPR020084">
    <property type="entry name" value="NUDIX_hydrolase_CS"/>
</dbReference>
<evidence type="ECO:0000256" key="11">
    <source>
        <dbReference type="ARBA" id="ARBA00033056"/>
    </source>
</evidence>
<dbReference type="SUPFAM" id="SSF55811">
    <property type="entry name" value="Nudix"/>
    <property type="match status" value="1"/>
</dbReference>
<protein>
    <recommendedName>
        <fullName evidence="4">ADP-ribose pyrophosphatase</fullName>
        <ecNumber evidence="3">3.6.1.13</ecNumber>
    </recommendedName>
    <alternativeName>
        <fullName evidence="9">ADP-ribose diphosphatase</fullName>
    </alternativeName>
    <alternativeName>
        <fullName evidence="11">ADP-ribose phosphohydrolase</fullName>
    </alternativeName>
    <alternativeName>
        <fullName evidence="10">Adenosine diphosphoribose pyrophosphatase</fullName>
    </alternativeName>
</protein>
<dbReference type="AlphaFoldDB" id="A0A410H3J6"/>
<name>A0A410H3J6_9GAMM</name>
<gene>
    <name evidence="16" type="ORF">EPV75_07365</name>
</gene>